<name>A0ABP7UB92_9BACT</name>
<accession>A0ABP7UB92</accession>
<organism evidence="1 2">
    <name type="scientific">Hymenobacter glaciei</name>
    <dbReference type="NCBI Taxonomy" id="877209"/>
    <lineage>
        <taxon>Bacteria</taxon>
        <taxon>Pseudomonadati</taxon>
        <taxon>Bacteroidota</taxon>
        <taxon>Cytophagia</taxon>
        <taxon>Cytophagales</taxon>
        <taxon>Hymenobacteraceae</taxon>
        <taxon>Hymenobacter</taxon>
    </lineage>
</organism>
<keyword evidence="2" id="KW-1185">Reference proteome</keyword>
<evidence type="ECO:0008006" key="3">
    <source>
        <dbReference type="Google" id="ProtNLM"/>
    </source>
</evidence>
<evidence type="ECO:0000313" key="1">
    <source>
        <dbReference type="EMBL" id="GAA4039482.1"/>
    </source>
</evidence>
<dbReference type="Proteomes" id="UP001501469">
    <property type="component" value="Unassembled WGS sequence"/>
</dbReference>
<sequence length="79" mass="8350">MWRRALASAAAVGEGVQKMYGKAAGALGGTAKREAAAKLSQEATTKAAAEAAKSSKWLEELRSWNEETVDLALKPVTQM</sequence>
<dbReference type="EMBL" id="BAABDK010000021">
    <property type="protein sequence ID" value="GAA4039482.1"/>
    <property type="molecule type" value="Genomic_DNA"/>
</dbReference>
<protein>
    <recommendedName>
        <fullName evidence="3">CsbD-like domain-containing protein</fullName>
    </recommendedName>
</protein>
<reference evidence="2" key="1">
    <citation type="journal article" date="2019" name="Int. J. Syst. Evol. Microbiol.">
        <title>The Global Catalogue of Microorganisms (GCM) 10K type strain sequencing project: providing services to taxonomists for standard genome sequencing and annotation.</title>
        <authorList>
            <consortium name="The Broad Institute Genomics Platform"/>
            <consortium name="The Broad Institute Genome Sequencing Center for Infectious Disease"/>
            <person name="Wu L."/>
            <person name="Ma J."/>
        </authorList>
    </citation>
    <scope>NUCLEOTIDE SEQUENCE [LARGE SCALE GENOMIC DNA]</scope>
    <source>
        <strain evidence="2">JCM 17225</strain>
    </source>
</reference>
<comment type="caution">
    <text evidence="1">The sequence shown here is derived from an EMBL/GenBank/DDBJ whole genome shotgun (WGS) entry which is preliminary data.</text>
</comment>
<proteinExistence type="predicted"/>
<gene>
    <name evidence="1" type="ORF">GCM10022409_26440</name>
</gene>
<evidence type="ECO:0000313" key="2">
    <source>
        <dbReference type="Proteomes" id="UP001501469"/>
    </source>
</evidence>